<dbReference type="Proteomes" id="UP000011668">
    <property type="component" value="Unassembled WGS sequence"/>
</dbReference>
<dbReference type="EMBL" id="AFRT01000477">
    <property type="protein sequence ID" value="ELU43839.1"/>
    <property type="molecule type" value="Genomic_DNA"/>
</dbReference>
<protein>
    <submittedName>
        <fullName evidence="2">Uncharacterized protein</fullName>
    </submittedName>
</protein>
<proteinExistence type="predicted"/>
<reference evidence="2 3" key="1">
    <citation type="journal article" date="2013" name="Nat. Commun.">
        <title>The evolution and pathogenic mechanisms of the rice sheath blight pathogen.</title>
        <authorList>
            <person name="Zheng A."/>
            <person name="Lin R."/>
            <person name="Xu L."/>
            <person name="Qin P."/>
            <person name="Tang C."/>
            <person name="Ai P."/>
            <person name="Zhang D."/>
            <person name="Liu Y."/>
            <person name="Sun Z."/>
            <person name="Feng H."/>
            <person name="Wang Y."/>
            <person name="Chen Y."/>
            <person name="Liang X."/>
            <person name="Fu R."/>
            <person name="Li Q."/>
            <person name="Zhang J."/>
            <person name="Yu X."/>
            <person name="Xie Z."/>
            <person name="Ding L."/>
            <person name="Guan P."/>
            <person name="Tang J."/>
            <person name="Liang Y."/>
            <person name="Wang S."/>
            <person name="Deng Q."/>
            <person name="Li S."/>
            <person name="Zhu J."/>
            <person name="Wang L."/>
            <person name="Liu H."/>
            <person name="Li P."/>
        </authorList>
    </citation>
    <scope>NUCLEOTIDE SEQUENCE [LARGE SCALE GENOMIC DNA]</scope>
    <source>
        <strain evidence="3">AG-1 IA</strain>
    </source>
</reference>
<evidence type="ECO:0000313" key="3">
    <source>
        <dbReference type="Proteomes" id="UP000011668"/>
    </source>
</evidence>
<feature type="region of interest" description="Disordered" evidence="1">
    <location>
        <begin position="1"/>
        <end position="45"/>
    </location>
</feature>
<gene>
    <name evidence="2" type="ORF">AG1IA_02132</name>
</gene>
<accession>L8X5E3</accession>
<evidence type="ECO:0000256" key="1">
    <source>
        <dbReference type="SAM" id="MobiDB-lite"/>
    </source>
</evidence>
<organism evidence="2 3">
    <name type="scientific">Thanatephorus cucumeris (strain AG1-IA)</name>
    <name type="common">Rice sheath blight fungus</name>
    <name type="synonym">Rhizoctonia solani</name>
    <dbReference type="NCBI Taxonomy" id="983506"/>
    <lineage>
        <taxon>Eukaryota</taxon>
        <taxon>Fungi</taxon>
        <taxon>Dikarya</taxon>
        <taxon>Basidiomycota</taxon>
        <taxon>Agaricomycotina</taxon>
        <taxon>Agaricomycetes</taxon>
        <taxon>Cantharellales</taxon>
        <taxon>Ceratobasidiaceae</taxon>
        <taxon>Rhizoctonia</taxon>
        <taxon>Rhizoctonia solani AG-1</taxon>
    </lineage>
</organism>
<keyword evidence="3" id="KW-1185">Reference proteome</keyword>
<dbReference type="AlphaFoldDB" id="L8X5E3"/>
<name>L8X5E3_THACA</name>
<feature type="compositionally biased region" description="Polar residues" evidence="1">
    <location>
        <begin position="1"/>
        <end position="12"/>
    </location>
</feature>
<evidence type="ECO:0000313" key="2">
    <source>
        <dbReference type="EMBL" id="ELU43839.1"/>
    </source>
</evidence>
<sequence>MTNGTDISSQRTRVGEEIGGTHTHAITENDNEQESKCPPSTAAIS</sequence>
<comment type="caution">
    <text evidence="2">The sequence shown here is derived from an EMBL/GenBank/DDBJ whole genome shotgun (WGS) entry which is preliminary data.</text>
</comment>
<dbReference type="HOGENOM" id="CLU_3207927_0_0_1"/>